<evidence type="ECO:0000256" key="1">
    <source>
        <dbReference type="SAM" id="Phobius"/>
    </source>
</evidence>
<comment type="caution">
    <text evidence="2">The sequence shown here is derived from an EMBL/GenBank/DDBJ whole genome shotgun (WGS) entry which is preliminary data.</text>
</comment>
<evidence type="ECO:0000313" key="3">
    <source>
        <dbReference type="Proteomes" id="UP000807306"/>
    </source>
</evidence>
<dbReference type="Proteomes" id="UP000807306">
    <property type="component" value="Unassembled WGS sequence"/>
</dbReference>
<reference evidence="2" key="1">
    <citation type="submission" date="2020-11" db="EMBL/GenBank/DDBJ databases">
        <authorList>
            <consortium name="DOE Joint Genome Institute"/>
            <person name="Ahrendt S."/>
            <person name="Riley R."/>
            <person name="Andreopoulos W."/>
            <person name="Labutti K."/>
            <person name="Pangilinan J."/>
            <person name="Ruiz-Duenas F.J."/>
            <person name="Barrasa J.M."/>
            <person name="Sanchez-Garcia M."/>
            <person name="Camarero S."/>
            <person name="Miyauchi S."/>
            <person name="Serrano A."/>
            <person name="Linde D."/>
            <person name="Babiker R."/>
            <person name="Drula E."/>
            <person name="Ayuso-Fernandez I."/>
            <person name="Pacheco R."/>
            <person name="Padilla G."/>
            <person name="Ferreira P."/>
            <person name="Barriuso J."/>
            <person name="Kellner H."/>
            <person name="Castanera R."/>
            <person name="Alfaro M."/>
            <person name="Ramirez L."/>
            <person name="Pisabarro A.G."/>
            <person name="Kuo A."/>
            <person name="Tritt A."/>
            <person name="Lipzen A."/>
            <person name="He G."/>
            <person name="Yan M."/>
            <person name="Ng V."/>
            <person name="Cullen D."/>
            <person name="Martin F."/>
            <person name="Rosso M.-N."/>
            <person name="Henrissat B."/>
            <person name="Hibbett D."/>
            <person name="Martinez A.T."/>
            <person name="Grigoriev I.V."/>
        </authorList>
    </citation>
    <scope>NUCLEOTIDE SEQUENCE</scope>
    <source>
        <strain evidence="2">CBS 506.95</strain>
    </source>
</reference>
<dbReference type="EMBL" id="MU157829">
    <property type="protein sequence ID" value="KAF9533043.1"/>
    <property type="molecule type" value="Genomic_DNA"/>
</dbReference>
<keyword evidence="1" id="KW-0472">Membrane</keyword>
<keyword evidence="1" id="KW-1133">Transmembrane helix</keyword>
<feature type="transmembrane region" description="Helical" evidence="1">
    <location>
        <begin position="12"/>
        <end position="34"/>
    </location>
</feature>
<proteinExistence type="predicted"/>
<name>A0A9P6JUK0_9AGAR</name>
<keyword evidence="3" id="KW-1185">Reference proteome</keyword>
<dbReference type="AlphaFoldDB" id="A0A9P6JUK0"/>
<protein>
    <submittedName>
        <fullName evidence="2">Uncharacterized protein</fullName>
    </submittedName>
</protein>
<evidence type="ECO:0000313" key="2">
    <source>
        <dbReference type="EMBL" id="KAF9533043.1"/>
    </source>
</evidence>
<sequence length="198" mass="22944">MTFMPFFSFLSYFLVSFLICSCMIPHSVVSWYLLCICIGRPCTYNYLSLSLQSLHPPLFFLSFLWLYLFWLHHHGHLFLFDVTSTQSFILHTIYFSSILNPHTLPTSSCCIFTSLYPPVVRGILDSDTGSFVQHTYASTVHSSSRVSFPHRTSYTTYNIVNQTTHSILVAYLHYPRVAIITYSSYHYSTTSYDIDVYV</sequence>
<keyword evidence="1" id="KW-0812">Transmembrane</keyword>
<gene>
    <name evidence="2" type="ORF">CPB83DRAFT_525324</name>
</gene>
<feature type="transmembrane region" description="Helical" evidence="1">
    <location>
        <begin position="54"/>
        <end position="71"/>
    </location>
</feature>
<accession>A0A9P6JUK0</accession>
<organism evidence="2 3">
    <name type="scientific">Crepidotus variabilis</name>
    <dbReference type="NCBI Taxonomy" id="179855"/>
    <lineage>
        <taxon>Eukaryota</taxon>
        <taxon>Fungi</taxon>
        <taxon>Dikarya</taxon>
        <taxon>Basidiomycota</taxon>
        <taxon>Agaricomycotina</taxon>
        <taxon>Agaricomycetes</taxon>
        <taxon>Agaricomycetidae</taxon>
        <taxon>Agaricales</taxon>
        <taxon>Agaricineae</taxon>
        <taxon>Crepidotaceae</taxon>
        <taxon>Crepidotus</taxon>
    </lineage>
</organism>